<proteinExistence type="predicted"/>
<evidence type="ECO:0000256" key="1">
    <source>
        <dbReference type="SAM" id="MobiDB-lite"/>
    </source>
</evidence>
<name>A0ABS8VPB2_DATST</name>
<organism evidence="2 3">
    <name type="scientific">Datura stramonium</name>
    <name type="common">Jimsonweed</name>
    <name type="synonym">Common thornapple</name>
    <dbReference type="NCBI Taxonomy" id="4076"/>
    <lineage>
        <taxon>Eukaryota</taxon>
        <taxon>Viridiplantae</taxon>
        <taxon>Streptophyta</taxon>
        <taxon>Embryophyta</taxon>
        <taxon>Tracheophyta</taxon>
        <taxon>Spermatophyta</taxon>
        <taxon>Magnoliopsida</taxon>
        <taxon>eudicotyledons</taxon>
        <taxon>Gunneridae</taxon>
        <taxon>Pentapetalae</taxon>
        <taxon>asterids</taxon>
        <taxon>lamiids</taxon>
        <taxon>Solanales</taxon>
        <taxon>Solanaceae</taxon>
        <taxon>Solanoideae</taxon>
        <taxon>Datureae</taxon>
        <taxon>Datura</taxon>
    </lineage>
</organism>
<evidence type="ECO:0000313" key="2">
    <source>
        <dbReference type="EMBL" id="MCE0482461.1"/>
    </source>
</evidence>
<keyword evidence="3" id="KW-1185">Reference proteome</keyword>
<comment type="caution">
    <text evidence="2">The sequence shown here is derived from an EMBL/GenBank/DDBJ whole genome shotgun (WGS) entry which is preliminary data.</text>
</comment>
<dbReference type="EMBL" id="JACEIK010005943">
    <property type="protein sequence ID" value="MCE0482461.1"/>
    <property type="molecule type" value="Genomic_DNA"/>
</dbReference>
<accession>A0ABS8VPB2</accession>
<dbReference type="Proteomes" id="UP000823775">
    <property type="component" value="Unassembled WGS sequence"/>
</dbReference>
<sequence>MGNYRNASAHHPVSRSQEYSPPGRNRNRDLPPARTRNWEHSPRGWSRERHLSPSGQMIGEQRASTFTSRRDYGLSQSLRIPDRDRGNADILDDHSRRLHEIKEGLGNEDSTSTKYPWSHLLDKPRKFDTIKGSGDYELMVVRVSRERENRGRPYPGFVDGSKSSEADKLYSSYESHLPDVGVQPRISSVGNSGGYSLPSRYLDADRLKDEEIHLQDGFHSHKTAGGGPTSTDPYMEDSLKSHDIQSSILITQYRHLTLTCCPWAGYDKIPGTMSSLNPEESKGEVGSPNALSGEFYGKRVGSGEAHFQDVPRSNMGLGKYDEFSHRNFNGR</sequence>
<feature type="compositionally biased region" description="Basic and acidic residues" evidence="1">
    <location>
        <begin position="26"/>
        <end position="51"/>
    </location>
</feature>
<reference evidence="2 3" key="1">
    <citation type="journal article" date="2021" name="BMC Genomics">
        <title>Datura genome reveals duplications of psychoactive alkaloid biosynthetic genes and high mutation rate following tissue culture.</title>
        <authorList>
            <person name="Rajewski A."/>
            <person name="Carter-House D."/>
            <person name="Stajich J."/>
            <person name="Litt A."/>
        </authorList>
    </citation>
    <scope>NUCLEOTIDE SEQUENCE [LARGE SCALE GENOMIC DNA]</scope>
    <source>
        <strain evidence="2">AR-01</strain>
    </source>
</reference>
<gene>
    <name evidence="2" type="ORF">HAX54_041258</name>
</gene>
<protein>
    <submittedName>
        <fullName evidence="2">Uncharacterized protein</fullName>
    </submittedName>
</protein>
<evidence type="ECO:0000313" key="3">
    <source>
        <dbReference type="Proteomes" id="UP000823775"/>
    </source>
</evidence>
<feature type="region of interest" description="Disordered" evidence="1">
    <location>
        <begin position="1"/>
        <end position="71"/>
    </location>
</feature>